<evidence type="ECO:0000313" key="1">
    <source>
        <dbReference type="EMBL" id="AEB95511.1"/>
    </source>
</evidence>
<dbReference type="KEGG" id="mcn:Mcup_1408"/>
<name>F4FYL3_METCR</name>
<dbReference type="eggNOG" id="arCOG05960">
    <property type="taxonomic scope" value="Archaea"/>
</dbReference>
<evidence type="ECO:0000313" key="2">
    <source>
        <dbReference type="Proteomes" id="UP000007812"/>
    </source>
</evidence>
<gene>
    <name evidence="1" type="ordered locus">Mcup_1408</name>
</gene>
<dbReference type="PATRIC" id="fig|1006006.8.peg.1402"/>
<keyword evidence="2" id="KW-1185">Reference proteome</keyword>
<organism evidence="1 2">
    <name type="scientific">Metallosphaera cuprina (strain Ar-4)</name>
    <dbReference type="NCBI Taxonomy" id="1006006"/>
    <lineage>
        <taxon>Archaea</taxon>
        <taxon>Thermoproteota</taxon>
        <taxon>Thermoprotei</taxon>
        <taxon>Sulfolobales</taxon>
        <taxon>Sulfolobaceae</taxon>
        <taxon>Metallosphaera</taxon>
    </lineage>
</organism>
<dbReference type="HOGENOM" id="CLU_1076116_0_0_2"/>
<protein>
    <submittedName>
        <fullName evidence="1">Uncharacterized protein</fullName>
    </submittedName>
</protein>
<sequence length="256" mass="29200">MPLPEDGFDIIKKIKLTNFELPKFSTIVYGYRMDLPAYTLLRGKTALSGEIVKILNVYDFLYLDVPYSDNAYTVFLLNEDDEIRDIDNVVVPLNAKGVLITCREVSSRLKKIVVSGETCELNASLSIISWLTSIYTSPRSKRLQEEIDLSDVKDWLQEKIKQIDIDLDLLISPTLSPSLPILRMNLGKKVKTFYENDFSDSNVIYTGVDFMVGRKLAHSLRSKNMKVKEVQIDTDPLTAPIYLSIMSYILKDRTRG</sequence>
<dbReference type="STRING" id="1006006.Mcup_1408"/>
<dbReference type="AlphaFoldDB" id="F4FYL3"/>
<dbReference type="Proteomes" id="UP000007812">
    <property type="component" value="Chromosome"/>
</dbReference>
<accession>F4FYL3</accession>
<proteinExistence type="predicted"/>
<dbReference type="EMBL" id="CP002656">
    <property type="protein sequence ID" value="AEB95511.1"/>
    <property type="molecule type" value="Genomic_DNA"/>
</dbReference>
<reference evidence="1 2" key="1">
    <citation type="journal article" date="2011" name="J. Bacteriol.">
        <title>Complete genome sequence of Metallosphaera cuprina, a metal sulfide-oxidizing archaeon from a hot spring.</title>
        <authorList>
            <person name="Liu L.J."/>
            <person name="You X.Y."/>
            <person name="Zheng H."/>
            <person name="Wang S."/>
            <person name="Jiang C.Y."/>
            <person name="Liu S.J."/>
        </authorList>
    </citation>
    <scope>NUCLEOTIDE SEQUENCE [LARGE SCALE GENOMIC DNA]</scope>
    <source>
        <strain evidence="1 2">Ar-4</strain>
    </source>
</reference>